<gene>
    <name evidence="7" type="primary">MED9</name>
    <name evidence="10" type="ORF">QBC38DRAFT_479945</name>
</gene>
<dbReference type="InterPro" id="IPR011425">
    <property type="entry name" value="Med9"/>
</dbReference>
<feature type="region of interest" description="Disordered" evidence="9">
    <location>
        <begin position="29"/>
        <end position="61"/>
    </location>
</feature>
<dbReference type="Proteomes" id="UP001301958">
    <property type="component" value="Unassembled WGS sequence"/>
</dbReference>
<evidence type="ECO:0000256" key="6">
    <source>
        <dbReference type="ARBA" id="ARBA00023242"/>
    </source>
</evidence>
<name>A0AAN7BNL3_9PEZI</name>
<dbReference type="GO" id="GO:0006357">
    <property type="term" value="P:regulation of transcription by RNA polymerase II"/>
    <property type="evidence" value="ECO:0007669"/>
    <property type="project" value="InterPro"/>
</dbReference>
<evidence type="ECO:0000256" key="8">
    <source>
        <dbReference type="SAM" id="Coils"/>
    </source>
</evidence>
<feature type="compositionally biased region" description="Low complexity" evidence="9">
    <location>
        <begin position="29"/>
        <end position="57"/>
    </location>
</feature>
<proteinExistence type="inferred from homology"/>
<comment type="function">
    <text evidence="7">Component of the Mediator complex, a coactivator involved in the regulated transcription of nearly all RNA polymerase II-dependent genes. Mediator functions as a bridge to convey information from gene-specific regulatory proteins to the basal RNA polymerase II transcription machinery. Mediator is recruited to promoters by direct interactions with regulatory proteins and serves as a scaffold for the assembly of a functional preinitiation complex with RNA polymerase II and the general transcription factors.</text>
</comment>
<comment type="caution">
    <text evidence="10">The sequence shown here is derived from an EMBL/GenBank/DDBJ whole genome shotgun (WGS) entry which is preliminary data.</text>
</comment>
<dbReference type="Pfam" id="PF07544">
    <property type="entry name" value="Med9"/>
    <property type="match status" value="1"/>
</dbReference>
<keyword evidence="5 7" id="KW-0804">Transcription</keyword>
<evidence type="ECO:0000256" key="7">
    <source>
        <dbReference type="RuleBase" id="RU364145"/>
    </source>
</evidence>
<accession>A0AAN7BNL3</accession>
<keyword evidence="8" id="KW-0175">Coiled coil</keyword>
<evidence type="ECO:0000313" key="11">
    <source>
        <dbReference type="Proteomes" id="UP001301958"/>
    </source>
</evidence>
<dbReference type="EMBL" id="MU865344">
    <property type="protein sequence ID" value="KAK4226649.1"/>
    <property type="molecule type" value="Genomic_DNA"/>
</dbReference>
<reference evidence="10" key="1">
    <citation type="journal article" date="2023" name="Mol. Phylogenet. Evol.">
        <title>Genome-scale phylogeny and comparative genomics of the fungal order Sordariales.</title>
        <authorList>
            <person name="Hensen N."/>
            <person name="Bonometti L."/>
            <person name="Westerberg I."/>
            <person name="Brannstrom I.O."/>
            <person name="Guillou S."/>
            <person name="Cros-Aarteil S."/>
            <person name="Calhoun S."/>
            <person name="Haridas S."/>
            <person name="Kuo A."/>
            <person name="Mondo S."/>
            <person name="Pangilinan J."/>
            <person name="Riley R."/>
            <person name="LaButti K."/>
            <person name="Andreopoulos B."/>
            <person name="Lipzen A."/>
            <person name="Chen C."/>
            <person name="Yan M."/>
            <person name="Daum C."/>
            <person name="Ng V."/>
            <person name="Clum A."/>
            <person name="Steindorff A."/>
            <person name="Ohm R.A."/>
            <person name="Martin F."/>
            <person name="Silar P."/>
            <person name="Natvig D.O."/>
            <person name="Lalanne C."/>
            <person name="Gautier V."/>
            <person name="Ament-Velasquez S.L."/>
            <person name="Kruys A."/>
            <person name="Hutchinson M.I."/>
            <person name="Powell A.J."/>
            <person name="Barry K."/>
            <person name="Miller A.N."/>
            <person name="Grigoriev I.V."/>
            <person name="Debuchy R."/>
            <person name="Gladieux P."/>
            <person name="Hiltunen Thoren M."/>
            <person name="Johannesson H."/>
        </authorList>
    </citation>
    <scope>NUCLEOTIDE SEQUENCE</scope>
    <source>
        <strain evidence="10">CBS 990.96</strain>
    </source>
</reference>
<feature type="coiled-coil region" evidence="8">
    <location>
        <begin position="80"/>
        <end position="131"/>
    </location>
</feature>
<evidence type="ECO:0000256" key="9">
    <source>
        <dbReference type="SAM" id="MobiDB-lite"/>
    </source>
</evidence>
<organism evidence="10 11">
    <name type="scientific">Podospora fimiseda</name>
    <dbReference type="NCBI Taxonomy" id="252190"/>
    <lineage>
        <taxon>Eukaryota</taxon>
        <taxon>Fungi</taxon>
        <taxon>Dikarya</taxon>
        <taxon>Ascomycota</taxon>
        <taxon>Pezizomycotina</taxon>
        <taxon>Sordariomycetes</taxon>
        <taxon>Sordariomycetidae</taxon>
        <taxon>Sordariales</taxon>
        <taxon>Podosporaceae</taxon>
        <taxon>Podospora</taxon>
    </lineage>
</organism>
<evidence type="ECO:0000256" key="5">
    <source>
        <dbReference type="ARBA" id="ARBA00023163"/>
    </source>
</evidence>
<comment type="subunit">
    <text evidence="7">Component of the Mediator complex.</text>
</comment>
<protein>
    <recommendedName>
        <fullName evidence="7">Mediator of RNA polymerase II transcription subunit 9</fullName>
    </recommendedName>
    <alternativeName>
        <fullName evidence="7">Mediator complex subunit 9</fullName>
    </alternativeName>
</protein>
<evidence type="ECO:0000256" key="3">
    <source>
        <dbReference type="ARBA" id="ARBA00023015"/>
    </source>
</evidence>
<evidence type="ECO:0000313" key="10">
    <source>
        <dbReference type="EMBL" id="KAK4226649.1"/>
    </source>
</evidence>
<keyword evidence="4 7" id="KW-0010">Activator</keyword>
<reference evidence="10" key="2">
    <citation type="submission" date="2023-05" db="EMBL/GenBank/DDBJ databases">
        <authorList>
            <consortium name="Lawrence Berkeley National Laboratory"/>
            <person name="Steindorff A."/>
            <person name="Hensen N."/>
            <person name="Bonometti L."/>
            <person name="Westerberg I."/>
            <person name="Brannstrom I.O."/>
            <person name="Guillou S."/>
            <person name="Cros-Aarteil S."/>
            <person name="Calhoun S."/>
            <person name="Haridas S."/>
            <person name="Kuo A."/>
            <person name="Mondo S."/>
            <person name="Pangilinan J."/>
            <person name="Riley R."/>
            <person name="Labutti K."/>
            <person name="Andreopoulos B."/>
            <person name="Lipzen A."/>
            <person name="Chen C."/>
            <person name="Yanf M."/>
            <person name="Daum C."/>
            <person name="Ng V."/>
            <person name="Clum A."/>
            <person name="Ohm R."/>
            <person name="Martin F."/>
            <person name="Silar P."/>
            <person name="Natvig D."/>
            <person name="Lalanne C."/>
            <person name="Gautier V."/>
            <person name="Ament-Velasquez S.L."/>
            <person name="Kruys A."/>
            <person name="Hutchinson M.I."/>
            <person name="Powell A.J."/>
            <person name="Barry K."/>
            <person name="Miller A.N."/>
            <person name="Grigoriev I.V."/>
            <person name="Debuchy R."/>
            <person name="Gladieux P."/>
            <person name="Thoren M.H."/>
            <person name="Johannesson H."/>
        </authorList>
    </citation>
    <scope>NUCLEOTIDE SEQUENCE</scope>
    <source>
        <strain evidence="10">CBS 990.96</strain>
    </source>
</reference>
<dbReference type="AlphaFoldDB" id="A0AAN7BNL3"/>
<comment type="similarity">
    <text evidence="2 7">Belongs to the Mediator complex subunit 9 family.</text>
</comment>
<evidence type="ECO:0000256" key="2">
    <source>
        <dbReference type="ARBA" id="ARBA00008089"/>
    </source>
</evidence>
<keyword evidence="6 7" id="KW-0539">Nucleus</keyword>
<evidence type="ECO:0000256" key="1">
    <source>
        <dbReference type="ARBA" id="ARBA00004123"/>
    </source>
</evidence>
<sequence length="152" mass="16435">MAQNLPEGLSPDSIDTLSELTSIVVKLRAATSPNNPTNPSSQSATTSNTAAVTGTTPLPSGMMGIGGNGLLSVKELPAATDNLRHKLQRARTAMRTLEDIHRASSQQEEEIKRLEDRRRKQAAMLARIQDEGIQFARSTAAEHGEEGDRMEE</sequence>
<dbReference type="GO" id="GO:0016592">
    <property type="term" value="C:mediator complex"/>
    <property type="evidence" value="ECO:0007669"/>
    <property type="project" value="InterPro"/>
</dbReference>
<keyword evidence="11" id="KW-1185">Reference proteome</keyword>
<evidence type="ECO:0000256" key="4">
    <source>
        <dbReference type="ARBA" id="ARBA00023159"/>
    </source>
</evidence>
<dbReference type="GO" id="GO:0003712">
    <property type="term" value="F:transcription coregulator activity"/>
    <property type="evidence" value="ECO:0007669"/>
    <property type="project" value="InterPro"/>
</dbReference>
<keyword evidence="3 7" id="KW-0805">Transcription regulation</keyword>
<comment type="subcellular location">
    <subcellularLocation>
        <location evidence="1 7">Nucleus</location>
    </subcellularLocation>
</comment>